<comment type="caution">
    <text evidence="3">The sequence shown here is derived from an EMBL/GenBank/DDBJ whole genome shotgun (WGS) entry which is preliminary data.</text>
</comment>
<dbReference type="AlphaFoldDB" id="A0A5J4U4E8"/>
<dbReference type="EMBL" id="SNRW01020947">
    <property type="protein sequence ID" value="KAA6365020.1"/>
    <property type="molecule type" value="Genomic_DNA"/>
</dbReference>
<protein>
    <recommendedName>
        <fullName evidence="2">IBB domain-containing protein</fullName>
    </recommendedName>
</protein>
<evidence type="ECO:0000256" key="1">
    <source>
        <dbReference type="SAM" id="MobiDB-lite"/>
    </source>
</evidence>
<dbReference type="Pfam" id="PF01749">
    <property type="entry name" value="IBB"/>
    <property type="match status" value="1"/>
</dbReference>
<sequence length="68" mass="8182">MIQPRQRFQGGTSERTEFRIARFNSQIDPSQSRQRQERETISLRKERRDGTLQSRRENCSFTCMGHHK</sequence>
<feature type="compositionally biased region" description="Polar residues" evidence="1">
    <location>
        <begin position="23"/>
        <end position="33"/>
    </location>
</feature>
<evidence type="ECO:0000259" key="2">
    <source>
        <dbReference type="Pfam" id="PF01749"/>
    </source>
</evidence>
<dbReference type="GO" id="GO:0061608">
    <property type="term" value="F:nuclear import signal receptor activity"/>
    <property type="evidence" value="ECO:0007669"/>
    <property type="project" value="InterPro"/>
</dbReference>
<dbReference type="InterPro" id="IPR002652">
    <property type="entry name" value="Importin-a_IBB"/>
</dbReference>
<gene>
    <name evidence="3" type="ORF">EZS28_039453</name>
</gene>
<feature type="region of interest" description="Disordered" evidence="1">
    <location>
        <begin position="1"/>
        <end position="53"/>
    </location>
</feature>
<proteinExistence type="predicted"/>
<reference evidence="3 4" key="1">
    <citation type="submission" date="2019-03" db="EMBL/GenBank/DDBJ databases">
        <title>Single cell metagenomics reveals metabolic interactions within the superorganism composed of flagellate Streblomastix strix and complex community of Bacteroidetes bacteria on its surface.</title>
        <authorList>
            <person name="Treitli S.C."/>
            <person name="Kolisko M."/>
            <person name="Husnik F."/>
            <person name="Keeling P."/>
            <person name="Hampl V."/>
        </authorList>
    </citation>
    <scope>NUCLEOTIDE SEQUENCE [LARGE SCALE GENOMIC DNA]</scope>
    <source>
        <strain evidence="3">ST1C</strain>
    </source>
</reference>
<name>A0A5J4U4E8_9EUKA</name>
<organism evidence="3 4">
    <name type="scientific">Streblomastix strix</name>
    <dbReference type="NCBI Taxonomy" id="222440"/>
    <lineage>
        <taxon>Eukaryota</taxon>
        <taxon>Metamonada</taxon>
        <taxon>Preaxostyla</taxon>
        <taxon>Oxymonadida</taxon>
        <taxon>Streblomastigidae</taxon>
        <taxon>Streblomastix</taxon>
    </lineage>
</organism>
<evidence type="ECO:0000313" key="3">
    <source>
        <dbReference type="EMBL" id="KAA6365020.1"/>
    </source>
</evidence>
<feature type="compositionally biased region" description="Basic and acidic residues" evidence="1">
    <location>
        <begin position="34"/>
        <end position="53"/>
    </location>
</feature>
<evidence type="ECO:0000313" key="4">
    <source>
        <dbReference type="Proteomes" id="UP000324800"/>
    </source>
</evidence>
<dbReference type="Proteomes" id="UP000324800">
    <property type="component" value="Unassembled WGS sequence"/>
</dbReference>
<feature type="domain" description="IBB" evidence="2">
    <location>
        <begin position="21"/>
        <end position="57"/>
    </location>
</feature>
<dbReference type="GO" id="GO:0006606">
    <property type="term" value="P:protein import into nucleus"/>
    <property type="evidence" value="ECO:0007669"/>
    <property type="project" value="InterPro"/>
</dbReference>
<accession>A0A5J4U4E8</accession>